<comment type="caution">
    <text evidence="2">The sequence shown here is derived from an EMBL/GenBank/DDBJ whole genome shotgun (WGS) entry which is preliminary data.</text>
</comment>
<accession>A0A558A9I7</accession>
<feature type="compositionally biased region" description="Low complexity" evidence="1">
    <location>
        <begin position="280"/>
        <end position="298"/>
    </location>
</feature>
<sequence length="524" mass="53791">MTVGMSMMGLSGGALGLIALVGLIGLLGLRGLRTPRATGDPLERYPEANQRPVPFADRRSSPAASWSRPGFEDDLMPGGGLGDVPPAPRSGVDFPGAPVPGSSGVGGAPAAPVAASSGVGVPSAGFEAQQLPASSRVGGAPVPASAEVEAQPRMAGPAYTGMAAPSNMEGSQAGVEHSWFGTSAPQEGAVGLAQESRVDLTREAPLYGVPAARQQPLAERLPTGTPPREGVFAGEFMPVRPGESPSSPGPATAPWSAEESWEREQAARRATEDPPTTPFAAPMAAGAQADAAADAGQASVEPSAAPMAAGTGQASGDAARMDASWEPSVAEAPPAAQPEEPPRRGPRHALVEPDDDEFAEQVPSTGEPQWPAGGLAPAAGQQAESGTGQHHAARESAAPWSEPAGQAEVPEVAEPPAAQQETAASSGRGWEQRIPLPQAEPRQAQPQRAEYQQPQPEPQPQQTPAPTAAPQAQHLATPPAERAFESPQSSRVRHHRGRDGALGHRLGPVDRLRMWFGRRKAGSN</sequence>
<feature type="compositionally biased region" description="Low complexity" evidence="1">
    <location>
        <begin position="368"/>
        <end position="383"/>
    </location>
</feature>
<gene>
    <name evidence="2" type="ORF">FNH06_18945</name>
</gene>
<proteinExistence type="predicted"/>
<feature type="region of interest" description="Disordered" evidence="1">
    <location>
        <begin position="211"/>
        <end position="505"/>
    </location>
</feature>
<name>A0A558A9I7_9PSEU</name>
<feature type="compositionally biased region" description="Low complexity" evidence="1">
    <location>
        <begin position="95"/>
        <end position="121"/>
    </location>
</feature>
<evidence type="ECO:0000256" key="1">
    <source>
        <dbReference type="SAM" id="MobiDB-lite"/>
    </source>
</evidence>
<protein>
    <submittedName>
        <fullName evidence="2">Uncharacterized protein</fullName>
    </submittedName>
</protein>
<dbReference type="RefSeq" id="WP_144640426.1">
    <property type="nucleotide sequence ID" value="NZ_BNAX01000004.1"/>
</dbReference>
<feature type="compositionally biased region" description="Low complexity" evidence="1">
    <location>
        <begin position="437"/>
        <end position="454"/>
    </location>
</feature>
<feature type="compositionally biased region" description="Low complexity" evidence="1">
    <location>
        <begin position="464"/>
        <end position="480"/>
    </location>
</feature>
<organism evidence="2 3">
    <name type="scientific">Amycolatopsis acidiphila</name>
    <dbReference type="NCBI Taxonomy" id="715473"/>
    <lineage>
        <taxon>Bacteria</taxon>
        <taxon>Bacillati</taxon>
        <taxon>Actinomycetota</taxon>
        <taxon>Actinomycetes</taxon>
        <taxon>Pseudonocardiales</taxon>
        <taxon>Pseudonocardiaceae</taxon>
        <taxon>Amycolatopsis</taxon>
    </lineage>
</organism>
<dbReference type="AlphaFoldDB" id="A0A558A9I7"/>
<dbReference type="EMBL" id="VJZA01000031">
    <property type="protein sequence ID" value="TVT20923.1"/>
    <property type="molecule type" value="Genomic_DNA"/>
</dbReference>
<keyword evidence="3" id="KW-1185">Reference proteome</keyword>
<dbReference type="Proteomes" id="UP000318578">
    <property type="component" value="Unassembled WGS sequence"/>
</dbReference>
<reference evidence="2 3" key="1">
    <citation type="submission" date="2019-07" db="EMBL/GenBank/DDBJ databases">
        <title>New species of Amycolatopsis and Streptomyces.</title>
        <authorList>
            <person name="Duangmal K."/>
            <person name="Teo W.F.A."/>
            <person name="Lipun K."/>
        </authorList>
    </citation>
    <scope>NUCLEOTIDE SEQUENCE [LARGE SCALE GENOMIC DNA]</scope>
    <source>
        <strain evidence="2 3">JCM 30562</strain>
    </source>
</reference>
<feature type="compositionally biased region" description="Low complexity" evidence="1">
    <location>
        <begin position="402"/>
        <end position="424"/>
    </location>
</feature>
<feature type="region of interest" description="Disordered" evidence="1">
    <location>
        <begin position="36"/>
        <end position="121"/>
    </location>
</feature>
<feature type="compositionally biased region" description="Basic and acidic residues" evidence="1">
    <location>
        <begin position="260"/>
        <end position="272"/>
    </location>
</feature>
<feature type="compositionally biased region" description="Low complexity" evidence="1">
    <location>
        <begin position="326"/>
        <end position="338"/>
    </location>
</feature>
<evidence type="ECO:0000313" key="2">
    <source>
        <dbReference type="EMBL" id="TVT20923.1"/>
    </source>
</evidence>
<evidence type="ECO:0000313" key="3">
    <source>
        <dbReference type="Proteomes" id="UP000318578"/>
    </source>
</evidence>